<feature type="domain" description="C2H2-type" evidence="6">
    <location>
        <begin position="34"/>
        <end position="61"/>
    </location>
</feature>
<dbReference type="AlphaFoldDB" id="A0A1R2AYW1"/>
<dbReference type="Pfam" id="PF00096">
    <property type="entry name" value="zf-C2H2"/>
    <property type="match status" value="1"/>
</dbReference>
<evidence type="ECO:0000313" key="8">
    <source>
        <dbReference type="Proteomes" id="UP000187209"/>
    </source>
</evidence>
<dbReference type="PANTHER" id="PTHR14003:SF19">
    <property type="entry name" value="YY2 TRANSCRIPTION FACTOR"/>
    <property type="match status" value="1"/>
</dbReference>
<gene>
    <name evidence="7" type="ORF">SteCoe_32505</name>
</gene>
<evidence type="ECO:0000313" key="7">
    <source>
        <dbReference type="EMBL" id="OMJ69696.1"/>
    </source>
</evidence>
<proteinExistence type="predicted"/>
<name>A0A1R2AYW1_9CILI</name>
<dbReference type="InterPro" id="IPR013087">
    <property type="entry name" value="Znf_C2H2_type"/>
</dbReference>
<dbReference type="FunFam" id="3.30.160.60:FF:000446">
    <property type="entry name" value="Zinc finger protein"/>
    <property type="match status" value="1"/>
</dbReference>
<feature type="domain" description="C2H2-type" evidence="6">
    <location>
        <begin position="62"/>
        <end position="86"/>
    </location>
</feature>
<evidence type="ECO:0000256" key="1">
    <source>
        <dbReference type="ARBA" id="ARBA00022723"/>
    </source>
</evidence>
<dbReference type="PROSITE" id="PS50157">
    <property type="entry name" value="ZINC_FINGER_C2H2_2"/>
    <property type="match status" value="2"/>
</dbReference>
<evidence type="ECO:0000256" key="5">
    <source>
        <dbReference type="PROSITE-ProRule" id="PRU00042"/>
    </source>
</evidence>
<dbReference type="GO" id="GO:0000981">
    <property type="term" value="F:DNA-binding transcription factor activity, RNA polymerase II-specific"/>
    <property type="evidence" value="ECO:0007669"/>
    <property type="project" value="TreeGrafter"/>
</dbReference>
<dbReference type="Gene3D" id="3.30.160.60">
    <property type="entry name" value="Classic Zinc Finger"/>
    <property type="match status" value="2"/>
</dbReference>
<keyword evidence="1" id="KW-0479">Metal-binding</keyword>
<keyword evidence="2" id="KW-0677">Repeat</keyword>
<dbReference type="InterPro" id="IPR036236">
    <property type="entry name" value="Znf_C2H2_sf"/>
</dbReference>
<dbReference type="Proteomes" id="UP000187209">
    <property type="component" value="Unassembled WGS sequence"/>
</dbReference>
<evidence type="ECO:0000256" key="2">
    <source>
        <dbReference type="ARBA" id="ARBA00022737"/>
    </source>
</evidence>
<organism evidence="7 8">
    <name type="scientific">Stentor coeruleus</name>
    <dbReference type="NCBI Taxonomy" id="5963"/>
    <lineage>
        <taxon>Eukaryota</taxon>
        <taxon>Sar</taxon>
        <taxon>Alveolata</taxon>
        <taxon>Ciliophora</taxon>
        <taxon>Postciliodesmatophora</taxon>
        <taxon>Heterotrichea</taxon>
        <taxon>Heterotrichida</taxon>
        <taxon>Stentoridae</taxon>
        <taxon>Stentor</taxon>
    </lineage>
</organism>
<evidence type="ECO:0000259" key="6">
    <source>
        <dbReference type="PROSITE" id="PS50157"/>
    </source>
</evidence>
<comment type="caution">
    <text evidence="7">The sequence shown here is derived from an EMBL/GenBank/DDBJ whole genome shotgun (WGS) entry which is preliminary data.</text>
</comment>
<dbReference type="GO" id="GO:0000978">
    <property type="term" value="F:RNA polymerase II cis-regulatory region sequence-specific DNA binding"/>
    <property type="evidence" value="ECO:0007669"/>
    <property type="project" value="TreeGrafter"/>
</dbReference>
<dbReference type="SUPFAM" id="SSF57667">
    <property type="entry name" value="beta-beta-alpha zinc fingers"/>
    <property type="match status" value="1"/>
</dbReference>
<reference evidence="7 8" key="1">
    <citation type="submission" date="2016-11" db="EMBL/GenBank/DDBJ databases">
        <title>The macronuclear genome of Stentor coeruleus: a giant cell with tiny introns.</title>
        <authorList>
            <person name="Slabodnick M."/>
            <person name="Ruby J.G."/>
            <person name="Reiff S.B."/>
            <person name="Swart E.C."/>
            <person name="Gosai S."/>
            <person name="Prabakaran S."/>
            <person name="Witkowska E."/>
            <person name="Larue G.E."/>
            <person name="Fisher S."/>
            <person name="Freeman R.M."/>
            <person name="Gunawardena J."/>
            <person name="Chu W."/>
            <person name="Stover N.A."/>
            <person name="Gregory B.D."/>
            <person name="Nowacki M."/>
            <person name="Derisi J."/>
            <person name="Roy S.W."/>
            <person name="Marshall W.F."/>
            <person name="Sood P."/>
        </authorList>
    </citation>
    <scope>NUCLEOTIDE SEQUENCE [LARGE SCALE GENOMIC DNA]</scope>
    <source>
        <strain evidence="7">WM001</strain>
    </source>
</reference>
<keyword evidence="8" id="KW-1185">Reference proteome</keyword>
<keyword evidence="4" id="KW-0862">Zinc</keyword>
<keyword evidence="3 5" id="KW-0863">Zinc-finger</keyword>
<dbReference type="GO" id="GO:0005667">
    <property type="term" value="C:transcription regulator complex"/>
    <property type="evidence" value="ECO:0007669"/>
    <property type="project" value="TreeGrafter"/>
</dbReference>
<dbReference type="EMBL" id="MPUH01001168">
    <property type="protein sequence ID" value="OMJ69696.1"/>
    <property type="molecule type" value="Genomic_DNA"/>
</dbReference>
<dbReference type="PROSITE" id="PS00028">
    <property type="entry name" value="ZINC_FINGER_C2H2_1"/>
    <property type="match status" value="2"/>
</dbReference>
<dbReference type="PANTHER" id="PTHR14003">
    <property type="entry name" value="TRANSCRIPTIONAL REPRESSOR PROTEIN YY"/>
    <property type="match status" value="1"/>
</dbReference>
<evidence type="ECO:0000256" key="4">
    <source>
        <dbReference type="ARBA" id="ARBA00022833"/>
    </source>
</evidence>
<dbReference type="GO" id="GO:0008270">
    <property type="term" value="F:zinc ion binding"/>
    <property type="evidence" value="ECO:0007669"/>
    <property type="project" value="UniProtKB-KW"/>
</dbReference>
<dbReference type="SMART" id="SM00355">
    <property type="entry name" value="ZnF_C2H2"/>
    <property type="match status" value="2"/>
</dbReference>
<sequence>MEELLNRPICAKTNPTEEELQVSNKADIKISKKFHCVYCKKVLSSKQNLKEHEFIHTGELPYICKNFGCGMKFRQGSVLSAHKRIHNIIEKYANQDKYTWVKLTDLVNGFNGEKTMVLEKNVEKIEIPLINTPQAFLITRNFNDFEL</sequence>
<dbReference type="GO" id="GO:0000785">
    <property type="term" value="C:chromatin"/>
    <property type="evidence" value="ECO:0007669"/>
    <property type="project" value="TreeGrafter"/>
</dbReference>
<dbReference type="GO" id="GO:0031519">
    <property type="term" value="C:PcG protein complex"/>
    <property type="evidence" value="ECO:0007669"/>
    <property type="project" value="TreeGrafter"/>
</dbReference>
<evidence type="ECO:0000256" key="3">
    <source>
        <dbReference type="ARBA" id="ARBA00022771"/>
    </source>
</evidence>
<protein>
    <recommendedName>
        <fullName evidence="6">C2H2-type domain-containing protein</fullName>
    </recommendedName>
</protein>
<accession>A0A1R2AYW1</accession>
<dbReference type="OrthoDB" id="6077919at2759"/>